<accession>A0A8B7ZW93</accession>
<feature type="domain" description="Ciliogenesis-associated TTC17-interacting protein N-terminal" evidence="14">
    <location>
        <begin position="28"/>
        <end position="253"/>
    </location>
</feature>
<evidence type="ECO:0000256" key="12">
    <source>
        <dbReference type="ARBA" id="ARBA00039249"/>
    </source>
</evidence>
<comment type="subcellular location">
    <subcellularLocation>
        <location evidence="2">Cell membrane</location>
    </subcellularLocation>
    <subcellularLocation>
        <location evidence="3">Cytoplasm</location>
        <location evidence="3">Cytoskeleton</location>
    </subcellularLocation>
    <subcellularLocation>
        <location evidence="1">Nucleus</location>
    </subcellularLocation>
</comment>
<evidence type="ECO:0000313" key="15">
    <source>
        <dbReference type="Proteomes" id="UP000694845"/>
    </source>
</evidence>
<keyword evidence="6" id="KW-0970">Cilium biogenesis/degradation</keyword>
<dbReference type="GO" id="GO:0005886">
    <property type="term" value="C:plasma membrane"/>
    <property type="evidence" value="ECO:0007669"/>
    <property type="project" value="UniProtKB-SubCell"/>
</dbReference>
<dbReference type="Proteomes" id="UP000694845">
    <property type="component" value="Unplaced"/>
</dbReference>
<evidence type="ECO:0000256" key="7">
    <source>
        <dbReference type="ARBA" id="ARBA00023136"/>
    </source>
</evidence>
<dbReference type="SUPFAM" id="SSF47391">
    <property type="entry name" value="Dimerization-anchoring domain of cAMP-dependent PK regulatory subunit"/>
    <property type="match status" value="1"/>
</dbReference>
<evidence type="ECO:0000256" key="2">
    <source>
        <dbReference type="ARBA" id="ARBA00004236"/>
    </source>
</evidence>
<dbReference type="RefSeq" id="XP_022109823.1">
    <property type="nucleotide sequence ID" value="XM_022254131.1"/>
</dbReference>
<keyword evidence="7" id="KW-0472">Membrane</keyword>
<dbReference type="PANTHER" id="PTHR15505">
    <property type="entry name" value="RIIA DOMAIN-CONTAINING PROTEIN 1"/>
    <property type="match status" value="1"/>
</dbReference>
<evidence type="ECO:0000256" key="4">
    <source>
        <dbReference type="ARBA" id="ARBA00022475"/>
    </source>
</evidence>
<name>A0A8B7ZW93_ACAPL</name>
<dbReference type="OrthoDB" id="6334211at2759"/>
<keyword evidence="4" id="KW-1003">Cell membrane</keyword>
<dbReference type="OMA" id="SPGCCMI"/>
<keyword evidence="8" id="KW-0206">Cytoskeleton</keyword>
<evidence type="ECO:0000256" key="10">
    <source>
        <dbReference type="ARBA" id="ARBA00037538"/>
    </source>
</evidence>
<evidence type="ECO:0000256" key="1">
    <source>
        <dbReference type="ARBA" id="ARBA00004123"/>
    </source>
</evidence>
<keyword evidence="9" id="KW-0539">Nucleus</keyword>
<dbReference type="GO" id="GO:0005856">
    <property type="term" value="C:cytoskeleton"/>
    <property type="evidence" value="ECO:0007669"/>
    <property type="project" value="UniProtKB-SubCell"/>
</dbReference>
<dbReference type="CDD" id="cd22973">
    <property type="entry name" value="DD_CATIP"/>
    <property type="match status" value="1"/>
</dbReference>
<dbReference type="InterPro" id="IPR047501">
    <property type="entry name" value="DD_CATIP"/>
</dbReference>
<evidence type="ECO:0000256" key="13">
    <source>
        <dbReference type="SAM" id="MobiDB-lite"/>
    </source>
</evidence>
<evidence type="ECO:0000256" key="8">
    <source>
        <dbReference type="ARBA" id="ARBA00023212"/>
    </source>
</evidence>
<dbReference type="Pfam" id="PF21772">
    <property type="entry name" value="CATIP_N"/>
    <property type="match status" value="1"/>
</dbReference>
<feature type="compositionally biased region" description="Basic and acidic residues" evidence="13">
    <location>
        <begin position="373"/>
        <end position="383"/>
    </location>
</feature>
<gene>
    <name evidence="16" type="primary">LOC110989614</name>
</gene>
<dbReference type="PANTHER" id="PTHR15505:SF3">
    <property type="entry name" value="CILIOGENESIS-ASSOCIATED TTC17-INTERACTING PROTEIN"/>
    <property type="match status" value="1"/>
</dbReference>
<evidence type="ECO:0000256" key="11">
    <source>
        <dbReference type="ARBA" id="ARBA00037938"/>
    </source>
</evidence>
<evidence type="ECO:0000313" key="16">
    <source>
        <dbReference type="RefSeq" id="XP_022109823.1"/>
    </source>
</evidence>
<dbReference type="AlphaFoldDB" id="A0A8B7ZW93"/>
<evidence type="ECO:0000256" key="3">
    <source>
        <dbReference type="ARBA" id="ARBA00004245"/>
    </source>
</evidence>
<dbReference type="GO" id="GO:0030041">
    <property type="term" value="P:actin filament polymerization"/>
    <property type="evidence" value="ECO:0007669"/>
    <property type="project" value="TreeGrafter"/>
</dbReference>
<evidence type="ECO:0000256" key="5">
    <source>
        <dbReference type="ARBA" id="ARBA00022490"/>
    </source>
</evidence>
<proteinExistence type="inferred from homology"/>
<keyword evidence="15" id="KW-1185">Reference proteome</keyword>
<feature type="compositionally biased region" description="Polar residues" evidence="13">
    <location>
        <begin position="350"/>
        <end position="360"/>
    </location>
</feature>
<keyword evidence="5" id="KW-0963">Cytoplasm</keyword>
<evidence type="ECO:0000256" key="6">
    <source>
        <dbReference type="ARBA" id="ARBA00022794"/>
    </source>
</evidence>
<dbReference type="KEGG" id="aplc:110989614"/>
<comment type="similarity">
    <text evidence="11">Belongs to the CATIP family.</text>
</comment>
<sequence>MEEKITDGLSGDAIIPNAVSPVPTTQDALAYLNSITSDDLQSILFTDALVTTSDTGKELGEFSVSIELARHGGQECLLIHANSHGALDNVPMGTSVTAYVSKNLQTLEQQHHEYVKLEDNHLDKKTFLILQDGQYVVNRVITQGEQVQRTSQMYSLDAMKGFISEGSNLMLERVMVKKGIPGNMSFLSFDSEANLCCATYKPLEERPQKVGDEEIRVTGVERTIQSSTDLPTTWQTYFLSDGHLTSRVQVGSPVTMRLLQLPAFVPEEKKRQQQSVPRKPLNWEEDMQLYSKFLDKKEELKGDHATYMRHHPELKALLADFLQFLLLRKPEDVVAFAADYFASFSPTTKMGSSYATSNEPRYTPRPNSPFKKRQGEDAKGLSS</sequence>
<protein>
    <recommendedName>
        <fullName evidence="12">Ciliogenesis-associated TTC17-interacting protein</fullName>
    </recommendedName>
</protein>
<dbReference type="GeneID" id="110989614"/>
<dbReference type="CTD" id="375307"/>
<dbReference type="InterPro" id="IPR048777">
    <property type="entry name" value="CATIP_N"/>
</dbReference>
<dbReference type="GO" id="GO:0005634">
    <property type="term" value="C:nucleus"/>
    <property type="evidence" value="ECO:0007669"/>
    <property type="project" value="UniProtKB-SubCell"/>
</dbReference>
<dbReference type="GO" id="GO:0044782">
    <property type="term" value="P:cilium organization"/>
    <property type="evidence" value="ECO:0007669"/>
    <property type="project" value="TreeGrafter"/>
</dbReference>
<evidence type="ECO:0000256" key="9">
    <source>
        <dbReference type="ARBA" id="ARBA00023242"/>
    </source>
</evidence>
<comment type="function">
    <text evidence="10">Plays a role in primary ciliogenesis by modulating actin polymerization.</text>
</comment>
<organism evidence="15 16">
    <name type="scientific">Acanthaster planci</name>
    <name type="common">Crown-of-thorns starfish</name>
    <dbReference type="NCBI Taxonomy" id="133434"/>
    <lineage>
        <taxon>Eukaryota</taxon>
        <taxon>Metazoa</taxon>
        <taxon>Echinodermata</taxon>
        <taxon>Eleutherozoa</taxon>
        <taxon>Asterozoa</taxon>
        <taxon>Asteroidea</taxon>
        <taxon>Valvatacea</taxon>
        <taxon>Valvatida</taxon>
        <taxon>Acanthasteridae</taxon>
        <taxon>Acanthaster</taxon>
    </lineage>
</organism>
<feature type="region of interest" description="Disordered" evidence="13">
    <location>
        <begin position="350"/>
        <end position="383"/>
    </location>
</feature>
<evidence type="ECO:0000259" key="14">
    <source>
        <dbReference type="Pfam" id="PF21772"/>
    </source>
</evidence>
<reference evidence="16" key="1">
    <citation type="submission" date="2025-08" db="UniProtKB">
        <authorList>
            <consortium name="RefSeq"/>
        </authorList>
    </citation>
    <scope>IDENTIFICATION</scope>
</reference>